<dbReference type="Proteomes" id="UP000440367">
    <property type="component" value="Unassembled WGS sequence"/>
</dbReference>
<dbReference type="EMBL" id="QXGA01000194">
    <property type="protein sequence ID" value="KAE9150341.1"/>
    <property type="molecule type" value="Genomic_DNA"/>
</dbReference>
<dbReference type="PANTHER" id="PTHR34605">
    <property type="entry name" value="PHAGE_INTEGRASE DOMAIN-CONTAINING PROTEIN"/>
    <property type="match status" value="1"/>
</dbReference>
<evidence type="ECO:0000313" key="2">
    <source>
        <dbReference type="EMBL" id="KAE8944196.1"/>
    </source>
</evidence>
<dbReference type="Gene3D" id="1.10.443.10">
    <property type="entry name" value="Intergrase catalytic core"/>
    <property type="match status" value="1"/>
</dbReference>
<gene>
    <name evidence="4" type="ORF">PF002_g6693</name>
    <name evidence="3" type="ORF">PF006_g5271</name>
    <name evidence="2" type="ORF">PF009_g6125</name>
</gene>
<protein>
    <recommendedName>
        <fullName evidence="8">Tyr recombinase domain-containing protein</fullName>
    </recommendedName>
</protein>
<dbReference type="EMBL" id="QXGF01000216">
    <property type="protein sequence ID" value="KAE8944196.1"/>
    <property type="molecule type" value="Genomic_DNA"/>
</dbReference>
<dbReference type="GO" id="GO:0003677">
    <property type="term" value="F:DNA binding"/>
    <property type="evidence" value="ECO:0007669"/>
    <property type="project" value="InterPro"/>
</dbReference>
<dbReference type="AlphaFoldDB" id="A0A6A3FHU2"/>
<evidence type="ECO:0008006" key="8">
    <source>
        <dbReference type="Google" id="ProtNLM"/>
    </source>
</evidence>
<dbReference type="SUPFAM" id="SSF56349">
    <property type="entry name" value="DNA breaking-rejoining enzymes"/>
    <property type="match status" value="1"/>
</dbReference>
<dbReference type="InterPro" id="IPR052925">
    <property type="entry name" value="Phage_Integrase-like_Recomb"/>
</dbReference>
<sequence>MGAKNNQFGREEVRYHHRSGDEVLCPVKAARWILKGARAFATTRDQPALSTGGGAGITAEEVATVLKQAATLDALDAKLYSTHSIRIGGATVLLNSGADRLVIKLMGRWMSNTFEEYPVLTAAGSEHLAKLMCDQPSNPS</sequence>
<evidence type="ECO:0000313" key="4">
    <source>
        <dbReference type="EMBL" id="KAE9246561.1"/>
    </source>
</evidence>
<dbReference type="InterPro" id="IPR013762">
    <property type="entry name" value="Integrase-like_cat_sf"/>
</dbReference>
<dbReference type="GO" id="GO:0015074">
    <property type="term" value="P:DNA integration"/>
    <property type="evidence" value="ECO:0007669"/>
    <property type="project" value="InterPro"/>
</dbReference>
<accession>A0A6A3FHU2</accession>
<keyword evidence="1" id="KW-0233">DNA recombination</keyword>
<proteinExistence type="predicted"/>
<dbReference type="Proteomes" id="UP000440732">
    <property type="component" value="Unassembled WGS sequence"/>
</dbReference>
<dbReference type="EMBL" id="QXGD01000236">
    <property type="protein sequence ID" value="KAE9246561.1"/>
    <property type="molecule type" value="Genomic_DNA"/>
</dbReference>
<evidence type="ECO:0000313" key="7">
    <source>
        <dbReference type="Proteomes" id="UP000440732"/>
    </source>
</evidence>
<dbReference type="GO" id="GO:0006310">
    <property type="term" value="P:DNA recombination"/>
    <property type="evidence" value="ECO:0007669"/>
    <property type="project" value="UniProtKB-KW"/>
</dbReference>
<evidence type="ECO:0000313" key="5">
    <source>
        <dbReference type="Proteomes" id="UP000429523"/>
    </source>
</evidence>
<reference evidence="5 6" key="1">
    <citation type="submission" date="2018-08" db="EMBL/GenBank/DDBJ databases">
        <title>Genomic investigation of the strawberry pathogen Phytophthora fragariae indicates pathogenicity is determined by transcriptional variation in three key races.</title>
        <authorList>
            <person name="Adams T.M."/>
            <person name="Armitage A.D."/>
            <person name="Sobczyk M.K."/>
            <person name="Bates H.J."/>
            <person name="Dunwell J.M."/>
            <person name="Nellist C.F."/>
            <person name="Harrison R.J."/>
        </authorList>
    </citation>
    <scope>NUCLEOTIDE SEQUENCE [LARGE SCALE GENOMIC DNA]</scope>
    <source>
        <strain evidence="4 6">BC-1</strain>
        <strain evidence="3 7">NOV-5</strain>
        <strain evidence="2 5">NOV-9</strain>
    </source>
</reference>
<evidence type="ECO:0000313" key="6">
    <source>
        <dbReference type="Proteomes" id="UP000440367"/>
    </source>
</evidence>
<dbReference type="PANTHER" id="PTHR34605:SF3">
    <property type="entry name" value="P CELL-TYPE AGGLUTINATION PROTEIN MAP4-LIKE-RELATED"/>
    <property type="match status" value="1"/>
</dbReference>
<dbReference type="InterPro" id="IPR011010">
    <property type="entry name" value="DNA_brk_join_enz"/>
</dbReference>
<organism evidence="2 5">
    <name type="scientific">Phytophthora fragariae</name>
    <dbReference type="NCBI Taxonomy" id="53985"/>
    <lineage>
        <taxon>Eukaryota</taxon>
        <taxon>Sar</taxon>
        <taxon>Stramenopiles</taxon>
        <taxon>Oomycota</taxon>
        <taxon>Peronosporomycetes</taxon>
        <taxon>Peronosporales</taxon>
        <taxon>Peronosporaceae</taxon>
        <taxon>Phytophthora</taxon>
    </lineage>
</organism>
<evidence type="ECO:0000256" key="1">
    <source>
        <dbReference type="ARBA" id="ARBA00023172"/>
    </source>
</evidence>
<dbReference type="Proteomes" id="UP000429523">
    <property type="component" value="Unassembled WGS sequence"/>
</dbReference>
<comment type="caution">
    <text evidence="2">The sequence shown here is derived from an EMBL/GenBank/DDBJ whole genome shotgun (WGS) entry which is preliminary data.</text>
</comment>
<name>A0A6A3FHU2_9STRA</name>
<evidence type="ECO:0000313" key="3">
    <source>
        <dbReference type="EMBL" id="KAE9150341.1"/>
    </source>
</evidence>